<dbReference type="AlphaFoldDB" id="A0A372NU63"/>
<gene>
    <name evidence="2" type="ORF">D0C36_15570</name>
</gene>
<feature type="chain" id="PRO_5016738660" evidence="1">
    <location>
        <begin position="27"/>
        <end position="186"/>
    </location>
</feature>
<feature type="signal peptide" evidence="1">
    <location>
        <begin position="1"/>
        <end position="26"/>
    </location>
</feature>
<evidence type="ECO:0000256" key="1">
    <source>
        <dbReference type="SAM" id="SignalP"/>
    </source>
</evidence>
<protein>
    <submittedName>
        <fullName evidence="2">Histidine phosphatase family protein</fullName>
    </submittedName>
</protein>
<accession>A0A372NU63</accession>
<dbReference type="OrthoDB" id="8448116at2"/>
<sequence>MVNIKFSLRILLLCLAFGFYGQRASAQQDLKVIIIRHAEKPVVGDNLSCAGFDRAMKLPAVIKAKFGVPNYLYVPAPNTGKATKALRMLQTISPLAVKYNLPLNTNYDVTQTAKLANNIMKRQGTVLVVWEHDNIRGIIDAFGIKTKKLKWAGNDFDGIWIVTFHNGSASLSVDKENIQPVANCAF</sequence>
<name>A0A372NU63_9SPHI</name>
<dbReference type="EMBL" id="QWDC01000002">
    <property type="protein sequence ID" value="RFZ92813.1"/>
    <property type="molecule type" value="Genomic_DNA"/>
</dbReference>
<evidence type="ECO:0000313" key="3">
    <source>
        <dbReference type="Proteomes" id="UP000264217"/>
    </source>
</evidence>
<reference evidence="2 3" key="1">
    <citation type="submission" date="2018-08" db="EMBL/GenBank/DDBJ databases">
        <title>Mucilaginibacter sp. MYSH2.</title>
        <authorList>
            <person name="Seo T."/>
        </authorList>
    </citation>
    <scope>NUCLEOTIDE SEQUENCE [LARGE SCALE GENOMIC DNA]</scope>
    <source>
        <strain evidence="2 3">MYSH2</strain>
    </source>
</reference>
<dbReference type="RefSeq" id="WP_117392522.1">
    <property type="nucleotide sequence ID" value="NZ_QWDC01000002.1"/>
</dbReference>
<keyword evidence="1" id="KW-0732">Signal</keyword>
<comment type="caution">
    <text evidence="2">The sequence shown here is derived from an EMBL/GenBank/DDBJ whole genome shotgun (WGS) entry which is preliminary data.</text>
</comment>
<evidence type="ECO:0000313" key="2">
    <source>
        <dbReference type="EMBL" id="RFZ92813.1"/>
    </source>
</evidence>
<keyword evidence="3" id="KW-1185">Reference proteome</keyword>
<proteinExistence type="predicted"/>
<organism evidence="2 3">
    <name type="scientific">Mucilaginibacter conchicola</name>
    <dbReference type="NCBI Taxonomy" id="2303333"/>
    <lineage>
        <taxon>Bacteria</taxon>
        <taxon>Pseudomonadati</taxon>
        <taxon>Bacteroidota</taxon>
        <taxon>Sphingobacteriia</taxon>
        <taxon>Sphingobacteriales</taxon>
        <taxon>Sphingobacteriaceae</taxon>
        <taxon>Mucilaginibacter</taxon>
    </lineage>
</organism>
<dbReference type="Proteomes" id="UP000264217">
    <property type="component" value="Unassembled WGS sequence"/>
</dbReference>
<dbReference type="CDD" id="cd07040">
    <property type="entry name" value="HP"/>
    <property type="match status" value="1"/>
</dbReference>